<accession>A0A8B8EWE0</accession>
<dbReference type="RefSeq" id="XP_022344304.1">
    <property type="nucleotide sequence ID" value="XM_022488596.1"/>
</dbReference>
<feature type="region of interest" description="Disordered" evidence="1">
    <location>
        <begin position="549"/>
        <end position="571"/>
    </location>
</feature>
<keyword evidence="3" id="KW-1185">Reference proteome</keyword>
<dbReference type="Gene3D" id="3.40.50.300">
    <property type="entry name" value="P-loop containing nucleotide triphosphate hydrolases"/>
    <property type="match status" value="1"/>
</dbReference>
<dbReference type="OrthoDB" id="7788754at2759"/>
<dbReference type="InterPro" id="IPR027417">
    <property type="entry name" value="P-loop_NTPase"/>
</dbReference>
<dbReference type="GO" id="GO:0003924">
    <property type="term" value="F:GTPase activity"/>
    <property type="evidence" value="ECO:0007669"/>
    <property type="project" value="InterPro"/>
</dbReference>
<sequence>MISMAQKIYTWCKQLWPAMAYKGVIRNSFLENNAEQDTFVPVVSLERKKVDGKIVSVWNPHKNLRKIMLHPEVKDRPVIIVSETGKGRSVLLRFFLKYMETQDDSWSLYMEPLERDQQYGGLNEKMFISSKPRIRTSKNGEKVAELVIKTESALHTSTTQKDCIDMLCLNNSISSVQVHNVLQKDLKEDFDQLSQSCRYGIFIAEKSGHNIARQHRLIVLVHPKDGNYAKNGHMVGYERSSENGNNQKVKTRDINSYYANISEFVLRNPRSAVAGSSLKKVPKGGTDMDEFFTKKIFEDDLVPRQLDGQVPTGKEMLKFIQDWIFQAGDSDVNMDWIFQAGDSDVNMVWISPASDTDAEMENNERIESIKRNVGISPFPSKDPREFNYSCPKQILTMKVKKRHSEADESETNEDEEDLTGEQSDETKTSIVEEDSTSSGNNTLTSQPDPRHQRIFPNAHFENIKIDELKTIGELSVRENTLMSKLDPLHQNIFPKADFEKKSIGILSQQENTLTSKLDPLHQNIFPKADFEKKSIGDLSQQFGKQRMEQLTKPQLSIKFPTETDGAKSNKT</sequence>
<evidence type="ECO:0000313" key="3">
    <source>
        <dbReference type="Proteomes" id="UP000694844"/>
    </source>
</evidence>
<organism evidence="3 4">
    <name type="scientific">Crassostrea virginica</name>
    <name type="common">Eastern oyster</name>
    <dbReference type="NCBI Taxonomy" id="6565"/>
    <lineage>
        <taxon>Eukaryota</taxon>
        <taxon>Metazoa</taxon>
        <taxon>Spiralia</taxon>
        <taxon>Lophotrochozoa</taxon>
        <taxon>Mollusca</taxon>
        <taxon>Bivalvia</taxon>
        <taxon>Autobranchia</taxon>
        <taxon>Pteriomorphia</taxon>
        <taxon>Ostreida</taxon>
        <taxon>Ostreoidea</taxon>
        <taxon>Ostreidae</taxon>
        <taxon>Crassostrea</taxon>
    </lineage>
</organism>
<proteinExistence type="predicted"/>
<feature type="compositionally biased region" description="Polar residues" evidence="1">
    <location>
        <begin position="436"/>
        <end position="447"/>
    </location>
</feature>
<reference evidence="4" key="1">
    <citation type="submission" date="2025-08" db="UniProtKB">
        <authorList>
            <consortium name="RefSeq"/>
        </authorList>
    </citation>
    <scope>IDENTIFICATION</scope>
    <source>
        <tissue evidence="4">Whole sample</tissue>
    </source>
</reference>
<dbReference type="GO" id="GO:0005525">
    <property type="term" value="F:GTP binding"/>
    <property type="evidence" value="ECO:0007669"/>
    <property type="project" value="InterPro"/>
</dbReference>
<dbReference type="InterPro" id="IPR015894">
    <property type="entry name" value="Guanylate-bd_N"/>
</dbReference>
<feature type="region of interest" description="Disordered" evidence="1">
    <location>
        <begin position="398"/>
        <end position="453"/>
    </location>
</feature>
<gene>
    <name evidence="4" type="primary">LOC111137230</name>
</gene>
<evidence type="ECO:0000259" key="2">
    <source>
        <dbReference type="Pfam" id="PF02263"/>
    </source>
</evidence>
<name>A0A8B8EWE0_CRAVI</name>
<dbReference type="AlphaFoldDB" id="A0A8B8EWE0"/>
<protein>
    <submittedName>
        <fullName evidence="4">Atlastin-2-like isoform X1</fullName>
    </submittedName>
</protein>
<dbReference type="Proteomes" id="UP000694844">
    <property type="component" value="Chromosome 5"/>
</dbReference>
<evidence type="ECO:0000313" key="4">
    <source>
        <dbReference type="RefSeq" id="XP_022344304.1"/>
    </source>
</evidence>
<feature type="compositionally biased region" description="Acidic residues" evidence="1">
    <location>
        <begin position="407"/>
        <end position="423"/>
    </location>
</feature>
<dbReference type="KEGG" id="cvn:111137230"/>
<dbReference type="Pfam" id="PF02263">
    <property type="entry name" value="GBP"/>
    <property type="match status" value="1"/>
</dbReference>
<dbReference type="GeneID" id="111137230"/>
<feature type="domain" description="Guanylate-binding protein N-terminal" evidence="2">
    <location>
        <begin position="64"/>
        <end position="196"/>
    </location>
</feature>
<evidence type="ECO:0000256" key="1">
    <source>
        <dbReference type="SAM" id="MobiDB-lite"/>
    </source>
</evidence>